<dbReference type="RefSeq" id="WP_034958092.1">
    <property type="nucleotide sequence ID" value="NZ_JMIW01000001.1"/>
</dbReference>
<keyword evidence="7" id="KW-0479">Metal-binding</keyword>
<dbReference type="Proteomes" id="UP000027647">
    <property type="component" value="Unassembled WGS sequence"/>
</dbReference>
<evidence type="ECO:0000313" key="15">
    <source>
        <dbReference type="Proteomes" id="UP000027647"/>
    </source>
</evidence>
<dbReference type="GO" id="GO:0022904">
    <property type="term" value="P:respiratory electron transport chain"/>
    <property type="evidence" value="ECO:0007669"/>
    <property type="project" value="InterPro"/>
</dbReference>
<dbReference type="PANTHER" id="PTHR30485">
    <property type="entry name" value="NI/FE-HYDROGENASE 1 B-TYPE CYTOCHROME SUBUNIT"/>
    <property type="match status" value="1"/>
</dbReference>
<evidence type="ECO:0000256" key="5">
    <source>
        <dbReference type="ARBA" id="ARBA00022617"/>
    </source>
</evidence>
<dbReference type="GO" id="GO:0020037">
    <property type="term" value="F:heme binding"/>
    <property type="evidence" value="ECO:0007669"/>
    <property type="project" value="TreeGrafter"/>
</dbReference>
<dbReference type="InterPro" id="IPR000516">
    <property type="entry name" value="Ni-dep_Hydgase_cyt-B"/>
</dbReference>
<evidence type="ECO:0000256" key="3">
    <source>
        <dbReference type="ARBA" id="ARBA00022448"/>
    </source>
</evidence>
<evidence type="ECO:0000313" key="14">
    <source>
        <dbReference type="EMBL" id="KEO91754.1"/>
    </source>
</evidence>
<dbReference type="PRINTS" id="PR00161">
    <property type="entry name" value="NIHGNASECYTB"/>
</dbReference>
<evidence type="ECO:0000256" key="11">
    <source>
        <dbReference type="ARBA" id="ARBA00023136"/>
    </source>
</evidence>
<proteinExistence type="inferred from homology"/>
<keyword evidence="8" id="KW-0249">Electron transport</keyword>
<dbReference type="GO" id="GO:0009055">
    <property type="term" value="F:electron transfer activity"/>
    <property type="evidence" value="ECO:0007669"/>
    <property type="project" value="InterPro"/>
</dbReference>
<evidence type="ECO:0000256" key="7">
    <source>
        <dbReference type="ARBA" id="ARBA00022723"/>
    </source>
</evidence>
<keyword evidence="11 12" id="KW-0472">Membrane</keyword>
<dbReference type="STRING" id="1044.EH31_03530"/>
<dbReference type="InterPro" id="IPR016174">
    <property type="entry name" value="Di-haem_cyt_TM"/>
</dbReference>
<sequence length="225" mass="25445">MKRHALTTRLWHWVNAIAFIVLFMSGLNISNAHRFLYWGDYGFDPADAWLVVQRFPAWMTIPQRYDLAESRDWHNLSAWVFALGLFVMWVMSLINRHFARDIATTKSDWSPRNWLTAIKEHARPGAHGDRSYNAVQKIAYGLVLGVGLPMMIATGLAISPGFEVIAPWLVDVLGGRQSARSLHFLFAWGLAGFVLIHLVMVLWSGPLTQITRMITGGKRSGEINA</sequence>
<accession>A0A074ME42</accession>
<evidence type="ECO:0000256" key="12">
    <source>
        <dbReference type="SAM" id="Phobius"/>
    </source>
</evidence>
<evidence type="ECO:0000256" key="9">
    <source>
        <dbReference type="ARBA" id="ARBA00022989"/>
    </source>
</evidence>
<dbReference type="OrthoDB" id="9781740at2"/>
<feature type="transmembrane region" description="Helical" evidence="12">
    <location>
        <begin position="138"/>
        <end position="162"/>
    </location>
</feature>
<comment type="similarity">
    <text evidence="2">Belongs to the HupC/HyaC/HydC family.</text>
</comment>
<dbReference type="PANTHER" id="PTHR30485:SF1">
    <property type="entry name" value="CYTOCHROME YDHU-RELATED"/>
    <property type="match status" value="1"/>
</dbReference>
<feature type="transmembrane region" description="Helical" evidence="12">
    <location>
        <begin position="182"/>
        <end position="203"/>
    </location>
</feature>
<dbReference type="Pfam" id="PF01292">
    <property type="entry name" value="Ni_hydr_CYTB"/>
    <property type="match status" value="1"/>
</dbReference>
<dbReference type="SUPFAM" id="SSF81342">
    <property type="entry name" value="Transmembrane di-heme cytochromes"/>
    <property type="match status" value="1"/>
</dbReference>
<evidence type="ECO:0000256" key="2">
    <source>
        <dbReference type="ARBA" id="ARBA00008622"/>
    </source>
</evidence>
<dbReference type="Gene3D" id="1.20.950.20">
    <property type="entry name" value="Transmembrane di-heme cytochromes, Chain C"/>
    <property type="match status" value="1"/>
</dbReference>
<keyword evidence="15" id="KW-1185">Reference proteome</keyword>
<dbReference type="EMBL" id="JMIW01000001">
    <property type="protein sequence ID" value="KEO91754.1"/>
    <property type="molecule type" value="Genomic_DNA"/>
</dbReference>
<dbReference type="GO" id="GO:0005506">
    <property type="term" value="F:iron ion binding"/>
    <property type="evidence" value="ECO:0007669"/>
    <property type="project" value="InterPro"/>
</dbReference>
<keyword evidence="3" id="KW-0813">Transport</keyword>
<name>A0A074ME42_ERYLO</name>
<evidence type="ECO:0000256" key="8">
    <source>
        <dbReference type="ARBA" id="ARBA00022982"/>
    </source>
</evidence>
<protein>
    <recommendedName>
        <fullName evidence="13">Cytochrome b561 bacterial/Ni-hydrogenase domain-containing protein</fullName>
    </recommendedName>
</protein>
<dbReference type="AlphaFoldDB" id="A0A074ME42"/>
<evidence type="ECO:0000256" key="1">
    <source>
        <dbReference type="ARBA" id="ARBA00004651"/>
    </source>
</evidence>
<organism evidence="14 15">
    <name type="scientific">Erythrobacter longus</name>
    <dbReference type="NCBI Taxonomy" id="1044"/>
    <lineage>
        <taxon>Bacteria</taxon>
        <taxon>Pseudomonadati</taxon>
        <taxon>Pseudomonadota</taxon>
        <taxon>Alphaproteobacteria</taxon>
        <taxon>Sphingomonadales</taxon>
        <taxon>Erythrobacteraceae</taxon>
        <taxon>Erythrobacter/Porphyrobacter group</taxon>
        <taxon>Erythrobacter</taxon>
    </lineage>
</organism>
<dbReference type="GO" id="GO:0005886">
    <property type="term" value="C:plasma membrane"/>
    <property type="evidence" value="ECO:0007669"/>
    <property type="project" value="UniProtKB-SubCell"/>
</dbReference>
<feature type="domain" description="Cytochrome b561 bacterial/Ni-hydrogenase" evidence="13">
    <location>
        <begin position="3"/>
        <end position="216"/>
    </location>
</feature>
<evidence type="ECO:0000256" key="10">
    <source>
        <dbReference type="ARBA" id="ARBA00023004"/>
    </source>
</evidence>
<keyword evidence="4" id="KW-1003">Cell membrane</keyword>
<dbReference type="eggNOG" id="COG4117">
    <property type="taxonomic scope" value="Bacteria"/>
</dbReference>
<evidence type="ECO:0000256" key="6">
    <source>
        <dbReference type="ARBA" id="ARBA00022692"/>
    </source>
</evidence>
<feature type="transmembrane region" description="Helical" evidence="12">
    <location>
        <begin position="76"/>
        <end position="94"/>
    </location>
</feature>
<keyword evidence="9 12" id="KW-1133">Transmembrane helix</keyword>
<dbReference type="InterPro" id="IPR051542">
    <property type="entry name" value="Hydrogenase_cytochrome"/>
</dbReference>
<keyword evidence="10" id="KW-0408">Iron</keyword>
<feature type="transmembrane region" description="Helical" evidence="12">
    <location>
        <begin position="12"/>
        <end position="30"/>
    </location>
</feature>
<gene>
    <name evidence="14" type="ORF">EH31_03530</name>
</gene>
<dbReference type="InterPro" id="IPR011577">
    <property type="entry name" value="Cyt_b561_bac/Ni-Hgenase"/>
</dbReference>
<evidence type="ECO:0000256" key="4">
    <source>
        <dbReference type="ARBA" id="ARBA00022475"/>
    </source>
</evidence>
<evidence type="ECO:0000259" key="13">
    <source>
        <dbReference type="Pfam" id="PF01292"/>
    </source>
</evidence>
<comment type="subcellular location">
    <subcellularLocation>
        <location evidence="1">Cell membrane</location>
        <topology evidence="1">Multi-pass membrane protein</topology>
    </subcellularLocation>
</comment>
<keyword evidence="6 12" id="KW-0812">Transmembrane</keyword>
<comment type="caution">
    <text evidence="14">The sequence shown here is derived from an EMBL/GenBank/DDBJ whole genome shotgun (WGS) entry which is preliminary data.</text>
</comment>
<keyword evidence="5" id="KW-0349">Heme</keyword>
<reference evidence="14 15" key="1">
    <citation type="submission" date="2014-04" db="EMBL/GenBank/DDBJ databases">
        <title>A comprehensive comparison of genomes of Erythrobacter spp. strains.</title>
        <authorList>
            <person name="Zheng Q."/>
        </authorList>
    </citation>
    <scope>NUCLEOTIDE SEQUENCE [LARGE SCALE GENOMIC DNA]</scope>
    <source>
        <strain evidence="14 15">DSM 6997</strain>
    </source>
</reference>